<dbReference type="Proteomes" id="UP000038040">
    <property type="component" value="Unplaced"/>
</dbReference>
<dbReference type="Pfam" id="PF17172">
    <property type="entry name" value="GST_N_4"/>
    <property type="match status" value="1"/>
</dbReference>
<proteinExistence type="inferred from homology"/>
<dbReference type="AlphaFoldDB" id="A0A158Q2Y3"/>
<dbReference type="Pfam" id="PF17171">
    <property type="entry name" value="GST_C_6"/>
    <property type="match status" value="1"/>
</dbReference>
<dbReference type="SFLD" id="SFLDS00019">
    <property type="entry name" value="Glutathione_Transferase_(cytos"/>
    <property type="match status" value="2"/>
</dbReference>
<dbReference type="OrthoDB" id="5809458at2759"/>
<dbReference type="InterPro" id="IPR026928">
    <property type="entry name" value="FAX/IsoI-like"/>
</dbReference>
<dbReference type="Gene3D" id="3.40.30.10">
    <property type="entry name" value="Glutaredoxin"/>
    <property type="match status" value="1"/>
</dbReference>
<evidence type="ECO:0000313" key="5">
    <source>
        <dbReference type="Proteomes" id="UP000038040"/>
    </source>
</evidence>
<dbReference type="STRING" id="318479.A0A158Q2Y3"/>
<dbReference type="SFLD" id="SFLDG01200">
    <property type="entry name" value="SUF1.1"/>
    <property type="match status" value="2"/>
</dbReference>
<dbReference type="CDD" id="cd03193">
    <property type="entry name" value="GST_C_Metaxin"/>
    <property type="match status" value="1"/>
</dbReference>
<dbReference type="PANTHER" id="PTHR12289:SF32">
    <property type="entry name" value="GST_C_6 DOMAIN-CONTAINING PROTEIN"/>
    <property type="match status" value="1"/>
</dbReference>
<dbReference type="InterPro" id="IPR012336">
    <property type="entry name" value="Thioredoxin-like_fold"/>
</dbReference>
<sequence length="207" mass="24729">RTLKKTSCNSFLKFFFKIKSINTEIYKKNWKPNIVYLYQFYRREEVLPSLSPFCLKVETWLRANQIQYESINCLFTRSNKGLLPFIELNGEHIADSQLIIQHLQKYFKIEARKRLYQHGIGRHSRDDIISILHNDIRAVDLILGDKKFLFGDKPTTADFTVFAHLATTYFLPYRQPITDLLDEKFPRTKALIVRMRAHYFPEWKYPT</sequence>
<evidence type="ECO:0000313" key="7">
    <source>
        <dbReference type="WBParaSite" id="DME_0000111601-mRNA-1"/>
    </source>
</evidence>
<dbReference type="SFLD" id="SFLDG01180">
    <property type="entry name" value="SUF1"/>
    <property type="match status" value="2"/>
</dbReference>
<feature type="domain" description="Metaxin glutathione S-transferase" evidence="2">
    <location>
        <begin position="133"/>
        <end position="187"/>
    </location>
</feature>
<dbReference type="InterPro" id="IPR040079">
    <property type="entry name" value="Glutathione_S-Trfase"/>
</dbReference>
<gene>
    <name evidence="4" type="ORF">DME_LOCUS5476</name>
</gene>
<reference evidence="4 6" key="2">
    <citation type="submission" date="2018-11" db="EMBL/GenBank/DDBJ databases">
        <authorList>
            <consortium name="Pathogen Informatics"/>
        </authorList>
    </citation>
    <scope>NUCLEOTIDE SEQUENCE [LARGE SCALE GENOMIC DNA]</scope>
</reference>
<name>A0A158Q2Y3_DRAME</name>
<dbReference type="InterPro" id="IPR033468">
    <property type="entry name" value="Metaxin_GST"/>
</dbReference>
<evidence type="ECO:0000256" key="1">
    <source>
        <dbReference type="ARBA" id="ARBA00006475"/>
    </source>
</evidence>
<dbReference type="Gene3D" id="1.20.1050.130">
    <property type="match status" value="1"/>
</dbReference>
<dbReference type="InterPro" id="IPR036249">
    <property type="entry name" value="Thioredoxin-like_sf"/>
</dbReference>
<comment type="similarity">
    <text evidence="1">Belongs to the FAX family.</text>
</comment>
<evidence type="ECO:0000313" key="6">
    <source>
        <dbReference type="Proteomes" id="UP000274756"/>
    </source>
</evidence>
<reference evidence="7" key="1">
    <citation type="submission" date="2016-04" db="UniProtKB">
        <authorList>
            <consortium name="WormBaseParasite"/>
        </authorList>
    </citation>
    <scope>IDENTIFICATION</scope>
</reference>
<feature type="domain" description="Thioredoxin-like fold" evidence="3">
    <location>
        <begin position="52"/>
        <end position="110"/>
    </location>
</feature>
<evidence type="ECO:0000259" key="2">
    <source>
        <dbReference type="Pfam" id="PF17171"/>
    </source>
</evidence>
<dbReference type="Proteomes" id="UP000274756">
    <property type="component" value="Unassembled WGS sequence"/>
</dbReference>
<dbReference type="WBParaSite" id="DME_0000111601-mRNA-1">
    <property type="protein sequence ID" value="DME_0000111601-mRNA-1"/>
    <property type="gene ID" value="DME_0000111601"/>
</dbReference>
<dbReference type="InterPro" id="IPR050931">
    <property type="entry name" value="Mito_Protein_Transport_Metaxin"/>
</dbReference>
<dbReference type="EMBL" id="UYYG01001152">
    <property type="protein sequence ID" value="VDN55503.1"/>
    <property type="molecule type" value="Genomic_DNA"/>
</dbReference>
<organism evidence="5 7">
    <name type="scientific">Dracunculus medinensis</name>
    <name type="common">Guinea worm</name>
    <dbReference type="NCBI Taxonomy" id="318479"/>
    <lineage>
        <taxon>Eukaryota</taxon>
        <taxon>Metazoa</taxon>
        <taxon>Ecdysozoa</taxon>
        <taxon>Nematoda</taxon>
        <taxon>Chromadorea</taxon>
        <taxon>Rhabditida</taxon>
        <taxon>Spirurina</taxon>
        <taxon>Dracunculoidea</taxon>
        <taxon>Dracunculidae</taxon>
        <taxon>Dracunculus</taxon>
    </lineage>
</organism>
<dbReference type="InterPro" id="IPR036282">
    <property type="entry name" value="Glutathione-S-Trfase_C_sf"/>
</dbReference>
<evidence type="ECO:0000259" key="3">
    <source>
        <dbReference type="Pfam" id="PF17172"/>
    </source>
</evidence>
<evidence type="ECO:0000313" key="4">
    <source>
        <dbReference type="EMBL" id="VDN55503.1"/>
    </source>
</evidence>
<dbReference type="SUPFAM" id="SSF52833">
    <property type="entry name" value="Thioredoxin-like"/>
    <property type="match status" value="1"/>
</dbReference>
<dbReference type="SUPFAM" id="SSF47616">
    <property type="entry name" value="GST C-terminal domain-like"/>
    <property type="match status" value="1"/>
</dbReference>
<keyword evidence="6" id="KW-1185">Reference proteome</keyword>
<dbReference type="GO" id="GO:0005737">
    <property type="term" value="C:cytoplasm"/>
    <property type="evidence" value="ECO:0007669"/>
    <property type="project" value="TreeGrafter"/>
</dbReference>
<dbReference type="CDD" id="cd03080">
    <property type="entry name" value="GST_N_Metaxin_like"/>
    <property type="match status" value="1"/>
</dbReference>
<dbReference type="PANTHER" id="PTHR12289">
    <property type="entry name" value="METAXIN RELATED"/>
    <property type="match status" value="1"/>
</dbReference>
<accession>A0A158Q2Y3</accession>
<protein>
    <submittedName>
        <fullName evidence="7">GST N-terminal domain-containing protein</fullName>
    </submittedName>
</protein>